<dbReference type="GO" id="GO:0004853">
    <property type="term" value="F:uroporphyrinogen decarboxylase activity"/>
    <property type="evidence" value="ECO:0007669"/>
    <property type="project" value="InterPro"/>
</dbReference>
<organism evidence="9 10">
    <name type="scientific">Desulfomonile tiedjei</name>
    <dbReference type="NCBI Taxonomy" id="2358"/>
    <lineage>
        <taxon>Bacteria</taxon>
        <taxon>Pseudomonadati</taxon>
        <taxon>Thermodesulfobacteriota</taxon>
        <taxon>Desulfomonilia</taxon>
        <taxon>Desulfomonilales</taxon>
        <taxon>Desulfomonilaceae</taxon>
        <taxon>Desulfomonile</taxon>
    </lineage>
</organism>
<keyword evidence="7" id="KW-0472">Membrane</keyword>
<dbReference type="NCBIfam" id="TIGR01463">
    <property type="entry name" value="mtaA_cmuA"/>
    <property type="match status" value="1"/>
</dbReference>
<comment type="caution">
    <text evidence="9">The sequence shown here is derived from an EMBL/GenBank/DDBJ whole genome shotgun (WGS) entry which is preliminary data.</text>
</comment>
<evidence type="ECO:0000256" key="7">
    <source>
        <dbReference type="SAM" id="Phobius"/>
    </source>
</evidence>
<keyword evidence="6" id="KW-0484">Methanogenesis</keyword>
<dbReference type="PANTHER" id="PTHR47099:SF1">
    <property type="entry name" value="METHYLCOBAMIDE:COM METHYLTRANSFERASE MTBA"/>
    <property type="match status" value="1"/>
</dbReference>
<reference evidence="9" key="1">
    <citation type="submission" date="2020-07" db="EMBL/GenBank/DDBJ databases">
        <title>Huge and variable diversity of episymbiotic CPR bacteria and DPANN archaea in groundwater ecosystems.</title>
        <authorList>
            <person name="He C.Y."/>
            <person name="Keren R."/>
            <person name="Whittaker M."/>
            <person name="Farag I.F."/>
            <person name="Doudna J."/>
            <person name="Cate J.H.D."/>
            <person name="Banfield J.F."/>
        </authorList>
    </citation>
    <scope>NUCLEOTIDE SEQUENCE</scope>
    <source>
        <strain evidence="9">NC_groundwater_1664_Pr3_B-0.1um_52_9</strain>
    </source>
</reference>
<evidence type="ECO:0000313" key="10">
    <source>
        <dbReference type="Proteomes" id="UP000807825"/>
    </source>
</evidence>
<dbReference type="GO" id="GO:0015948">
    <property type="term" value="P:methanogenesis"/>
    <property type="evidence" value="ECO:0007669"/>
    <property type="project" value="UniProtKB-KW"/>
</dbReference>
<evidence type="ECO:0000256" key="3">
    <source>
        <dbReference type="ARBA" id="ARBA00022679"/>
    </source>
</evidence>
<dbReference type="InterPro" id="IPR052024">
    <property type="entry name" value="Methanogen_methyltrans"/>
</dbReference>
<keyword evidence="2 9" id="KW-0489">Methyltransferase</keyword>
<dbReference type="NCBIfam" id="NF004889">
    <property type="entry name" value="PRK06252.1"/>
    <property type="match status" value="1"/>
</dbReference>
<evidence type="ECO:0000256" key="4">
    <source>
        <dbReference type="ARBA" id="ARBA00022723"/>
    </source>
</evidence>
<dbReference type="GO" id="GO:0006730">
    <property type="term" value="P:one-carbon metabolic process"/>
    <property type="evidence" value="ECO:0007669"/>
    <property type="project" value="InterPro"/>
</dbReference>
<dbReference type="InterPro" id="IPR006360">
    <property type="entry name" value="Mtase_MtaA_CmuA"/>
</dbReference>
<evidence type="ECO:0000259" key="8">
    <source>
        <dbReference type="Pfam" id="PF01208"/>
    </source>
</evidence>
<accession>A0A9D6V5X5</accession>
<keyword evidence="7" id="KW-0812">Transmembrane</keyword>
<dbReference type="GO" id="GO:0008168">
    <property type="term" value="F:methyltransferase activity"/>
    <property type="evidence" value="ECO:0007669"/>
    <property type="project" value="UniProtKB-KW"/>
</dbReference>
<gene>
    <name evidence="9" type="ORF">HY912_21870</name>
</gene>
<evidence type="ECO:0000256" key="5">
    <source>
        <dbReference type="ARBA" id="ARBA00022833"/>
    </source>
</evidence>
<dbReference type="Pfam" id="PF01208">
    <property type="entry name" value="URO-D"/>
    <property type="match status" value="1"/>
</dbReference>
<comment type="cofactor">
    <cofactor evidence="1">
        <name>Zn(2+)</name>
        <dbReference type="ChEBI" id="CHEBI:29105"/>
    </cofactor>
</comment>
<protein>
    <submittedName>
        <fullName evidence="9">MtaA/CmuA family methyltransferase</fullName>
        <ecNumber evidence="9">2.1.1.-</ecNumber>
    </submittedName>
</protein>
<evidence type="ECO:0000256" key="2">
    <source>
        <dbReference type="ARBA" id="ARBA00022603"/>
    </source>
</evidence>
<dbReference type="GO" id="GO:0006779">
    <property type="term" value="P:porphyrin-containing compound biosynthetic process"/>
    <property type="evidence" value="ECO:0007669"/>
    <property type="project" value="InterPro"/>
</dbReference>
<dbReference type="Proteomes" id="UP000807825">
    <property type="component" value="Unassembled WGS sequence"/>
</dbReference>
<dbReference type="PANTHER" id="PTHR47099">
    <property type="entry name" value="METHYLCOBAMIDE:COM METHYLTRANSFERASE MTBA"/>
    <property type="match status" value="1"/>
</dbReference>
<dbReference type="GO" id="GO:0046872">
    <property type="term" value="F:metal ion binding"/>
    <property type="evidence" value="ECO:0007669"/>
    <property type="project" value="UniProtKB-KW"/>
</dbReference>
<dbReference type="EMBL" id="JACRDE010000573">
    <property type="protein sequence ID" value="MBI5252152.1"/>
    <property type="molecule type" value="Genomic_DNA"/>
</dbReference>
<feature type="domain" description="Uroporphyrinogen decarboxylase (URO-D)" evidence="8">
    <location>
        <begin position="3"/>
        <end position="333"/>
    </location>
</feature>
<sequence>MTGKERVMKVFNHEKPDRMPCFCVNGTPTYEQMDKVGAYWPEGHERAEDMAKLAIAAYTVLGFDAVRAPFCQTFEAEAMGCKVKLGGKENIPGIDHPTLYKLDDVPVLPEDFLKRGRIPQLIEAVRIMKREVGDKVAIIGGIIGPFTIAGAMLDAVPILKASFKSPDKLHPFLEVAEKAGTMLGRALIEAGADLIAVEDMQASPDLIAPHTYRDLELEYQEKQVKALSVPVILHICGNVDKIVPFMHATGCAAISLEPKTDTQLARKTVGLTGILIGGVDAATTLFMKGPDVVKEASREQVDMGLDVLAPGCAIAPGTPTANLLAMVEVAEEYTYV</sequence>
<dbReference type="AlphaFoldDB" id="A0A9D6V5X5"/>
<keyword evidence="3 9" id="KW-0808">Transferase</keyword>
<dbReference type="EC" id="2.1.1.-" evidence="9"/>
<evidence type="ECO:0000256" key="6">
    <source>
        <dbReference type="ARBA" id="ARBA00022994"/>
    </source>
</evidence>
<dbReference type="Gene3D" id="3.20.20.210">
    <property type="match status" value="1"/>
</dbReference>
<evidence type="ECO:0000256" key="1">
    <source>
        <dbReference type="ARBA" id="ARBA00001947"/>
    </source>
</evidence>
<proteinExistence type="predicted"/>
<feature type="transmembrane region" description="Helical" evidence="7">
    <location>
        <begin position="136"/>
        <end position="159"/>
    </location>
</feature>
<keyword evidence="7" id="KW-1133">Transmembrane helix</keyword>
<dbReference type="GO" id="GO:0032259">
    <property type="term" value="P:methylation"/>
    <property type="evidence" value="ECO:0007669"/>
    <property type="project" value="UniProtKB-KW"/>
</dbReference>
<dbReference type="SUPFAM" id="SSF51726">
    <property type="entry name" value="UROD/MetE-like"/>
    <property type="match status" value="1"/>
</dbReference>
<name>A0A9D6V5X5_9BACT</name>
<keyword evidence="4" id="KW-0479">Metal-binding</keyword>
<dbReference type="InterPro" id="IPR038071">
    <property type="entry name" value="UROD/MetE-like_sf"/>
</dbReference>
<dbReference type="SMR" id="A0A9D6V5X5"/>
<evidence type="ECO:0000313" key="9">
    <source>
        <dbReference type="EMBL" id="MBI5252152.1"/>
    </source>
</evidence>
<keyword evidence="5" id="KW-0862">Zinc</keyword>
<dbReference type="InterPro" id="IPR000257">
    <property type="entry name" value="Uroporphyrinogen_deCOase"/>
</dbReference>